<feature type="transmembrane region" description="Helical" evidence="8">
    <location>
        <begin position="6"/>
        <end position="29"/>
    </location>
</feature>
<comment type="similarity">
    <text evidence="2">Belongs to the ALG14 family.</text>
</comment>
<evidence type="ECO:0000256" key="6">
    <source>
        <dbReference type="ARBA" id="ARBA00022989"/>
    </source>
</evidence>
<evidence type="ECO:0000256" key="7">
    <source>
        <dbReference type="ARBA" id="ARBA00023136"/>
    </source>
</evidence>
<sequence length="214" mass="24243">MSSGTWFWLLVCGMVLFLLRVLMVSVQGAKPRTARIRLMCVLGSGGHTTEMIRLLRQVDKARFTPRSYVAARDDPMSVSKIRSFEGLEDMKVHLVTRARHVGQPYYTALFTSLWCCMESVVVVWREKPAMLLVNGPGTCVPVVLACWVFRTLGFFRCRIVYVESFCRVRSLSLSARMLMPFVDRVMTLWKTTVPDAPSRASQPSAKVQYIGPVL</sequence>
<gene>
    <name evidence="9" type="ORF">KIPB_008057</name>
</gene>
<dbReference type="Gene3D" id="3.40.50.2000">
    <property type="entry name" value="Glycogen Phosphorylase B"/>
    <property type="match status" value="1"/>
</dbReference>
<organism evidence="9 10">
    <name type="scientific">Kipferlia bialata</name>
    <dbReference type="NCBI Taxonomy" id="797122"/>
    <lineage>
        <taxon>Eukaryota</taxon>
        <taxon>Metamonada</taxon>
        <taxon>Carpediemonas-like organisms</taxon>
        <taxon>Kipferlia</taxon>
    </lineage>
</organism>
<evidence type="ECO:0000313" key="9">
    <source>
        <dbReference type="EMBL" id="GIQ86241.1"/>
    </source>
</evidence>
<keyword evidence="6 8" id="KW-1133">Transmembrane helix</keyword>
<evidence type="ECO:0000256" key="2">
    <source>
        <dbReference type="ARBA" id="ARBA00009731"/>
    </source>
</evidence>
<name>A0A9K3D1C4_9EUKA</name>
<dbReference type="PANTHER" id="PTHR12154">
    <property type="entry name" value="GLYCOSYL TRANSFERASE-RELATED"/>
    <property type="match status" value="1"/>
</dbReference>
<keyword evidence="5" id="KW-0256">Endoplasmic reticulum</keyword>
<reference evidence="9 10" key="1">
    <citation type="journal article" date="2018" name="PLoS ONE">
        <title>The draft genome of Kipferlia bialata reveals reductive genome evolution in fornicate parasites.</title>
        <authorList>
            <person name="Tanifuji G."/>
            <person name="Takabayashi S."/>
            <person name="Kume K."/>
            <person name="Takagi M."/>
            <person name="Nakayama T."/>
            <person name="Kamikawa R."/>
            <person name="Inagaki Y."/>
            <person name="Hashimoto T."/>
        </authorList>
    </citation>
    <scope>NUCLEOTIDE SEQUENCE [LARGE SCALE GENOMIC DNA]</scope>
    <source>
        <strain evidence="9">NY0173</strain>
    </source>
</reference>
<comment type="subcellular location">
    <subcellularLocation>
        <location evidence="1">Endoplasmic reticulum membrane</location>
        <topology evidence="1">Single-pass membrane protein</topology>
    </subcellularLocation>
</comment>
<evidence type="ECO:0000256" key="3">
    <source>
        <dbReference type="ARBA" id="ARBA00017467"/>
    </source>
</evidence>
<keyword evidence="10" id="KW-1185">Reference proteome</keyword>
<dbReference type="OrthoDB" id="17098at2759"/>
<evidence type="ECO:0000313" key="10">
    <source>
        <dbReference type="Proteomes" id="UP000265618"/>
    </source>
</evidence>
<evidence type="ECO:0000256" key="1">
    <source>
        <dbReference type="ARBA" id="ARBA00004389"/>
    </source>
</evidence>
<dbReference type="PANTHER" id="PTHR12154:SF4">
    <property type="entry name" value="UDP-N-ACETYLGLUCOSAMINE TRANSFERASE SUBUNIT ALG14 HOMOLOG"/>
    <property type="match status" value="1"/>
</dbReference>
<evidence type="ECO:0000256" key="5">
    <source>
        <dbReference type="ARBA" id="ARBA00022824"/>
    </source>
</evidence>
<evidence type="ECO:0000256" key="4">
    <source>
        <dbReference type="ARBA" id="ARBA00022692"/>
    </source>
</evidence>
<dbReference type="Proteomes" id="UP000265618">
    <property type="component" value="Unassembled WGS sequence"/>
</dbReference>
<feature type="transmembrane region" description="Helical" evidence="8">
    <location>
        <begin position="130"/>
        <end position="149"/>
    </location>
</feature>
<dbReference type="EMBL" id="BDIP01002398">
    <property type="protein sequence ID" value="GIQ86241.1"/>
    <property type="molecule type" value="Genomic_DNA"/>
</dbReference>
<proteinExistence type="inferred from homology"/>
<dbReference type="Pfam" id="PF08660">
    <property type="entry name" value="Alg14"/>
    <property type="match status" value="1"/>
</dbReference>
<evidence type="ECO:0000256" key="8">
    <source>
        <dbReference type="SAM" id="Phobius"/>
    </source>
</evidence>
<protein>
    <recommendedName>
        <fullName evidence="3">UDP-N-acetylglucosamine transferase subunit ALG14</fullName>
    </recommendedName>
</protein>
<dbReference type="GO" id="GO:0004577">
    <property type="term" value="F:N-acetylglucosaminyldiphosphodolichol N-acetylglucosaminyltransferase activity"/>
    <property type="evidence" value="ECO:0007669"/>
    <property type="project" value="TreeGrafter"/>
</dbReference>
<dbReference type="InterPro" id="IPR013969">
    <property type="entry name" value="Oligosacch_biosynth_Alg14"/>
</dbReference>
<dbReference type="GO" id="GO:0006488">
    <property type="term" value="P:dolichol-linked oligosaccharide biosynthetic process"/>
    <property type="evidence" value="ECO:0007669"/>
    <property type="project" value="InterPro"/>
</dbReference>
<dbReference type="AlphaFoldDB" id="A0A9K3D1C4"/>
<dbReference type="GO" id="GO:0043541">
    <property type="term" value="C:UDP-N-acetylglucosamine transferase complex"/>
    <property type="evidence" value="ECO:0007669"/>
    <property type="project" value="TreeGrafter"/>
</dbReference>
<comment type="caution">
    <text evidence="9">The sequence shown here is derived from an EMBL/GenBank/DDBJ whole genome shotgun (WGS) entry which is preliminary data.</text>
</comment>
<feature type="transmembrane region" description="Helical" evidence="8">
    <location>
        <begin position="105"/>
        <end position="124"/>
    </location>
</feature>
<keyword evidence="7 8" id="KW-0472">Membrane</keyword>
<accession>A0A9K3D1C4</accession>
<keyword evidence="4 8" id="KW-0812">Transmembrane</keyword>